<sequence length="78" mass="9227">MKKLRTKNQIKVDRLFSLFIGYMGLIGIGYYSATQDFLRLVISVIAILFLLRVDKCNNDLEYGRHKNEHKKSIHTKRR</sequence>
<gene>
    <name evidence="2" type="ORF">LCGC14_1445210</name>
</gene>
<evidence type="ECO:0000313" key="2">
    <source>
        <dbReference type="EMBL" id="KKM69993.1"/>
    </source>
</evidence>
<comment type="caution">
    <text evidence="2">The sequence shown here is derived from an EMBL/GenBank/DDBJ whole genome shotgun (WGS) entry which is preliminary data.</text>
</comment>
<reference evidence="2" key="1">
    <citation type="journal article" date="2015" name="Nature">
        <title>Complex archaea that bridge the gap between prokaryotes and eukaryotes.</title>
        <authorList>
            <person name="Spang A."/>
            <person name="Saw J.H."/>
            <person name="Jorgensen S.L."/>
            <person name="Zaremba-Niedzwiedzka K."/>
            <person name="Martijn J."/>
            <person name="Lind A.E."/>
            <person name="van Eijk R."/>
            <person name="Schleper C."/>
            <person name="Guy L."/>
            <person name="Ettema T.J."/>
        </authorList>
    </citation>
    <scope>NUCLEOTIDE SEQUENCE</scope>
</reference>
<accession>A0A0F9JK50</accession>
<feature type="transmembrane region" description="Helical" evidence="1">
    <location>
        <begin position="37"/>
        <end position="54"/>
    </location>
</feature>
<keyword evidence="1" id="KW-1133">Transmembrane helix</keyword>
<protein>
    <submittedName>
        <fullName evidence="2">Uncharacterized protein</fullName>
    </submittedName>
</protein>
<keyword evidence="1" id="KW-0472">Membrane</keyword>
<proteinExistence type="predicted"/>
<organism evidence="2">
    <name type="scientific">marine sediment metagenome</name>
    <dbReference type="NCBI Taxonomy" id="412755"/>
    <lineage>
        <taxon>unclassified sequences</taxon>
        <taxon>metagenomes</taxon>
        <taxon>ecological metagenomes</taxon>
    </lineage>
</organism>
<dbReference type="EMBL" id="LAZR01009900">
    <property type="protein sequence ID" value="KKM69993.1"/>
    <property type="molecule type" value="Genomic_DNA"/>
</dbReference>
<keyword evidence="1" id="KW-0812">Transmembrane</keyword>
<dbReference type="AlphaFoldDB" id="A0A0F9JK50"/>
<feature type="transmembrane region" description="Helical" evidence="1">
    <location>
        <begin position="12"/>
        <end position="31"/>
    </location>
</feature>
<name>A0A0F9JK50_9ZZZZ</name>
<evidence type="ECO:0000256" key="1">
    <source>
        <dbReference type="SAM" id="Phobius"/>
    </source>
</evidence>